<gene>
    <name evidence="1" type="ORF">GCM10017786_26550</name>
</gene>
<proteinExistence type="predicted"/>
<evidence type="ECO:0000313" key="2">
    <source>
        <dbReference type="Proteomes" id="UP000605897"/>
    </source>
</evidence>
<dbReference type="Proteomes" id="UP000605897">
    <property type="component" value="Unassembled WGS sequence"/>
</dbReference>
<evidence type="ECO:0008006" key="3">
    <source>
        <dbReference type="Google" id="ProtNLM"/>
    </source>
</evidence>
<dbReference type="EMBL" id="BNAU01000002">
    <property type="protein sequence ID" value="GHE92574.1"/>
    <property type="molecule type" value="Genomic_DNA"/>
</dbReference>
<name>A0ABQ3IVQ8_9PSEU</name>
<keyword evidence="2" id="KW-1185">Reference proteome</keyword>
<organism evidence="1 2">
    <name type="scientific">Amycolatopsis deserti</name>
    <dbReference type="NCBI Taxonomy" id="185696"/>
    <lineage>
        <taxon>Bacteria</taxon>
        <taxon>Bacillati</taxon>
        <taxon>Actinomycetota</taxon>
        <taxon>Actinomycetes</taxon>
        <taxon>Pseudonocardiales</taxon>
        <taxon>Pseudonocardiaceae</taxon>
        <taxon>Amycolatopsis</taxon>
    </lineage>
</organism>
<reference evidence="2" key="1">
    <citation type="journal article" date="2019" name="Int. J. Syst. Evol. Microbiol.">
        <title>The Global Catalogue of Microorganisms (GCM) 10K type strain sequencing project: providing services to taxonomists for standard genome sequencing and annotation.</title>
        <authorList>
            <consortium name="The Broad Institute Genomics Platform"/>
            <consortium name="The Broad Institute Genome Sequencing Center for Infectious Disease"/>
            <person name="Wu L."/>
            <person name="Ma J."/>
        </authorList>
    </citation>
    <scope>NUCLEOTIDE SEQUENCE [LARGE SCALE GENOMIC DNA]</scope>
    <source>
        <strain evidence="2">CGMCC 4.7677</strain>
    </source>
</reference>
<comment type="caution">
    <text evidence="1">The sequence shown here is derived from an EMBL/GenBank/DDBJ whole genome shotgun (WGS) entry which is preliminary data.</text>
</comment>
<accession>A0ABQ3IVQ8</accession>
<evidence type="ECO:0000313" key="1">
    <source>
        <dbReference type="EMBL" id="GHE92574.1"/>
    </source>
</evidence>
<sequence length="88" mass="9277">MTPTTLSAAVIESERLVLRKARDVDREGFVEVFPDPEVRAHLGGAAALRAADQPVVVGRFGFEEAGTFEAHGAQQVIAVAALRAFGAS</sequence>
<protein>
    <recommendedName>
        <fullName evidence="3">GNAT family N-acetyltransferase</fullName>
    </recommendedName>
</protein>
<dbReference type="RefSeq" id="WP_191244793.1">
    <property type="nucleotide sequence ID" value="NZ_BNAU01000002.1"/>
</dbReference>